<evidence type="ECO:0008006" key="3">
    <source>
        <dbReference type="Google" id="ProtNLM"/>
    </source>
</evidence>
<organism evidence="1 2">
    <name type="scientific">Marinomonas polaris DSM 16579</name>
    <dbReference type="NCBI Taxonomy" id="1122206"/>
    <lineage>
        <taxon>Bacteria</taxon>
        <taxon>Pseudomonadati</taxon>
        <taxon>Pseudomonadota</taxon>
        <taxon>Gammaproteobacteria</taxon>
        <taxon>Oceanospirillales</taxon>
        <taxon>Oceanospirillaceae</taxon>
        <taxon>Marinomonas</taxon>
    </lineage>
</organism>
<dbReference type="RefSeq" id="WP_072838275.1">
    <property type="nucleotide sequence ID" value="NZ_FQVF01000003.1"/>
</dbReference>
<dbReference type="STRING" id="1122206.SAMN02745753_00637"/>
<evidence type="ECO:0000313" key="1">
    <source>
        <dbReference type="EMBL" id="SHE67358.1"/>
    </source>
</evidence>
<keyword evidence="2" id="KW-1185">Reference proteome</keyword>
<proteinExistence type="predicted"/>
<accession>A0A1M4VEM3</accession>
<name>A0A1M4VEM3_9GAMM</name>
<protein>
    <recommendedName>
        <fullName evidence="3">Asparagine synthase</fullName>
    </recommendedName>
</protein>
<gene>
    <name evidence="1" type="ORF">SAMN02745753_00637</name>
</gene>
<dbReference type="Proteomes" id="UP000184517">
    <property type="component" value="Unassembled WGS sequence"/>
</dbReference>
<evidence type="ECO:0000313" key="2">
    <source>
        <dbReference type="Proteomes" id="UP000184517"/>
    </source>
</evidence>
<dbReference type="EMBL" id="FQVF01000003">
    <property type="protein sequence ID" value="SHE67358.1"/>
    <property type="molecule type" value="Genomic_DNA"/>
</dbReference>
<dbReference type="AlphaFoldDB" id="A0A1M4VEM3"/>
<dbReference type="InterPro" id="IPR014729">
    <property type="entry name" value="Rossmann-like_a/b/a_fold"/>
</dbReference>
<dbReference type="SUPFAM" id="SSF52402">
    <property type="entry name" value="Adenine nucleotide alpha hydrolases-like"/>
    <property type="match status" value="1"/>
</dbReference>
<reference evidence="2" key="1">
    <citation type="submission" date="2016-11" db="EMBL/GenBank/DDBJ databases">
        <authorList>
            <person name="Varghese N."/>
            <person name="Submissions S."/>
        </authorList>
    </citation>
    <scope>NUCLEOTIDE SEQUENCE [LARGE SCALE GENOMIC DNA]</scope>
    <source>
        <strain evidence="2">DSM 16579</strain>
    </source>
</reference>
<dbReference type="Gene3D" id="3.40.50.620">
    <property type="entry name" value="HUPs"/>
    <property type="match status" value="1"/>
</dbReference>
<sequence length="518" mass="59161">MHFRLEINNEGDCKFDVIPNNSIPDLKLELYPNGDIEVRSDKRKVLILKILAKKIIHVNHHCDCQIFLKIEKNLNYVLSSNLDSLLSRYAIFNDDYIIKYILGGSLPSFDSAFKGINFLPPGTKIDVRNKIFEIENYFTENNSNFIDTLDDFISKKLQNFSKVAIEYSGGLESSILLQSVKSSGYCGEIELIHATDSDSGEADDLARVRRLAEYNKVGLTVIDQQDTPPFCTEVNPFCYSNFPHSGLVNQGYINTVAKKILSKNTLVLNGSGGDSLFRSLPQSWLHLELLHSGMPISSLKWLLKSSSYFRKSLITTIRHSLLKYENVKKMCENPGVHFSNNSIEEGFFDARSIPVDLSFPYLLYSDDISKQERHIDALVNKHEIISSPLAVFPGAYHSPFLQYESINSALSIESEKLLFNRINRYELRYQASKKYKSEEFWNTRKGNFTGLTQRSIKSNRNRIEEIILEGEFGKYVNPNRIRETLTAVSSGVKICPGYIINLYTVNLFACQWRLKLND</sequence>